<proteinExistence type="predicted"/>
<keyword evidence="1" id="KW-0805">Transcription regulation</keyword>
<dbReference type="InterPro" id="IPR009057">
    <property type="entry name" value="Homeodomain-like_sf"/>
</dbReference>
<keyword evidence="2 4" id="KW-0238">DNA-binding</keyword>
<dbReference type="GO" id="GO:0000976">
    <property type="term" value="F:transcription cis-regulatory region binding"/>
    <property type="evidence" value="ECO:0007669"/>
    <property type="project" value="TreeGrafter"/>
</dbReference>
<evidence type="ECO:0000256" key="3">
    <source>
        <dbReference type="ARBA" id="ARBA00023163"/>
    </source>
</evidence>
<dbReference type="EMBL" id="CP014869">
    <property type="protein sequence ID" value="AMT92588.1"/>
    <property type="molecule type" value="Genomic_DNA"/>
</dbReference>
<dbReference type="Gene3D" id="1.10.10.60">
    <property type="entry name" value="Homeodomain-like"/>
    <property type="match status" value="1"/>
</dbReference>
<accession>A0A144M2C6</accession>
<dbReference type="Proteomes" id="UP000075950">
    <property type="component" value="Chromosome"/>
</dbReference>
<dbReference type="PRINTS" id="PR00455">
    <property type="entry name" value="HTHTETR"/>
</dbReference>
<dbReference type="PANTHER" id="PTHR30055">
    <property type="entry name" value="HTH-TYPE TRANSCRIPTIONAL REGULATOR RUTR"/>
    <property type="match status" value="1"/>
</dbReference>
<dbReference type="Pfam" id="PF00440">
    <property type="entry name" value="TetR_N"/>
    <property type="match status" value="1"/>
</dbReference>
<sequence>MTSAPQRMTRRESQEETRRRLIESAISLFAGHGVRATSLVAVAENAGFSRGAVHGNFSDKDELAAEVVQFIVEDLGPELTRALHSPGSANDRLAAYISTHIDYCRREPTRAAAIIAAVGYLSRPAAAAASHGQPYGQRAAESVTDLVTLFEDGQRRGEMRDFDPTTMALSLRSVLDAAVPTHPGIEKHEIVALFDHATRGEEITS</sequence>
<evidence type="ECO:0000259" key="5">
    <source>
        <dbReference type="PROSITE" id="PS50977"/>
    </source>
</evidence>
<protein>
    <recommendedName>
        <fullName evidence="5">HTH tetR-type domain-containing protein</fullName>
    </recommendedName>
</protein>
<evidence type="ECO:0000313" key="7">
    <source>
        <dbReference type="Proteomes" id="UP000075950"/>
    </source>
</evidence>
<name>A0A144M2C6_BRELN</name>
<dbReference type="InterPro" id="IPR001647">
    <property type="entry name" value="HTH_TetR"/>
</dbReference>
<dbReference type="InterPro" id="IPR050109">
    <property type="entry name" value="HTH-type_TetR-like_transc_reg"/>
</dbReference>
<dbReference type="GO" id="GO:0003700">
    <property type="term" value="F:DNA-binding transcription factor activity"/>
    <property type="evidence" value="ECO:0007669"/>
    <property type="project" value="TreeGrafter"/>
</dbReference>
<feature type="domain" description="HTH tetR-type" evidence="5">
    <location>
        <begin position="15"/>
        <end position="75"/>
    </location>
</feature>
<dbReference type="InterPro" id="IPR036271">
    <property type="entry name" value="Tet_transcr_reg_TetR-rel_C_sf"/>
</dbReference>
<dbReference type="PANTHER" id="PTHR30055:SF234">
    <property type="entry name" value="HTH-TYPE TRANSCRIPTIONAL REGULATOR BETI"/>
    <property type="match status" value="1"/>
</dbReference>
<keyword evidence="3" id="KW-0804">Transcription</keyword>
<evidence type="ECO:0000256" key="1">
    <source>
        <dbReference type="ARBA" id="ARBA00023015"/>
    </source>
</evidence>
<dbReference type="SUPFAM" id="SSF48498">
    <property type="entry name" value="Tetracyclin repressor-like, C-terminal domain"/>
    <property type="match status" value="1"/>
</dbReference>
<evidence type="ECO:0000313" key="6">
    <source>
        <dbReference type="EMBL" id="AMT92588.1"/>
    </source>
</evidence>
<evidence type="ECO:0000256" key="2">
    <source>
        <dbReference type="ARBA" id="ARBA00023125"/>
    </source>
</evidence>
<dbReference type="PROSITE" id="PS50977">
    <property type="entry name" value="HTH_TETR_2"/>
    <property type="match status" value="1"/>
</dbReference>
<dbReference type="SUPFAM" id="SSF46689">
    <property type="entry name" value="Homeodomain-like"/>
    <property type="match status" value="1"/>
</dbReference>
<dbReference type="KEGG" id="bly:A2T55_01205"/>
<gene>
    <name evidence="6" type="ORF">A2T55_01205</name>
</gene>
<dbReference type="AlphaFoldDB" id="A0A144M2C6"/>
<reference evidence="7" key="1">
    <citation type="submission" date="2016-03" db="EMBL/GenBank/DDBJ databases">
        <authorList>
            <person name="Ploux O."/>
        </authorList>
    </citation>
    <scope>NUCLEOTIDE SEQUENCE [LARGE SCALE GENOMIC DNA]</scope>
    <source>
        <strain evidence="7">BS258</strain>
    </source>
</reference>
<organism evidence="6 7">
    <name type="scientific">Brevibacterium linens</name>
    <dbReference type="NCBI Taxonomy" id="1703"/>
    <lineage>
        <taxon>Bacteria</taxon>
        <taxon>Bacillati</taxon>
        <taxon>Actinomycetota</taxon>
        <taxon>Actinomycetes</taxon>
        <taxon>Micrococcales</taxon>
        <taxon>Brevibacteriaceae</taxon>
        <taxon>Brevibacterium</taxon>
    </lineage>
</organism>
<dbReference type="Gene3D" id="1.10.357.10">
    <property type="entry name" value="Tetracycline Repressor, domain 2"/>
    <property type="match status" value="1"/>
</dbReference>
<dbReference type="RefSeq" id="WP_062860479.1">
    <property type="nucleotide sequence ID" value="NZ_CP014869.1"/>
</dbReference>
<evidence type="ECO:0000256" key="4">
    <source>
        <dbReference type="PROSITE-ProRule" id="PRU00335"/>
    </source>
</evidence>
<feature type="DNA-binding region" description="H-T-H motif" evidence="4">
    <location>
        <begin position="38"/>
        <end position="57"/>
    </location>
</feature>